<dbReference type="Proteomes" id="UP000682733">
    <property type="component" value="Unassembled WGS sequence"/>
</dbReference>
<sequence>MWSQASSDRTVLNWYHGLQHSNFSVEDAARSGHPRTAVKEETIDAVRAIIDDDPHSTYEQIETLWALLRYRSVQLFIIF</sequence>
<evidence type="ECO:0000313" key="1">
    <source>
        <dbReference type="EMBL" id="CAF1602005.1"/>
    </source>
</evidence>
<protein>
    <submittedName>
        <fullName evidence="3">Uncharacterized protein</fullName>
    </submittedName>
</protein>
<organism evidence="3 4">
    <name type="scientific">Didymodactylos carnosus</name>
    <dbReference type="NCBI Taxonomy" id="1234261"/>
    <lineage>
        <taxon>Eukaryota</taxon>
        <taxon>Metazoa</taxon>
        <taxon>Spiralia</taxon>
        <taxon>Gnathifera</taxon>
        <taxon>Rotifera</taxon>
        <taxon>Eurotatoria</taxon>
        <taxon>Bdelloidea</taxon>
        <taxon>Philodinida</taxon>
        <taxon>Philodinidae</taxon>
        <taxon>Didymodactylos</taxon>
    </lineage>
</organism>
<dbReference type="EMBL" id="CAJOBA010074680">
    <property type="protein sequence ID" value="CAF4410997.1"/>
    <property type="molecule type" value="Genomic_DNA"/>
</dbReference>
<dbReference type="AlphaFoldDB" id="A0A8S3A887"/>
<evidence type="ECO:0000313" key="3">
    <source>
        <dbReference type="EMBL" id="CAF4692796.1"/>
    </source>
</evidence>
<dbReference type="Proteomes" id="UP000677228">
    <property type="component" value="Unassembled WGS sequence"/>
</dbReference>
<comment type="caution">
    <text evidence="3">The sequence shown here is derived from an EMBL/GenBank/DDBJ whole genome shotgun (WGS) entry which is preliminary data.</text>
</comment>
<dbReference type="EMBL" id="CAJNOK010050861">
    <property type="protein sequence ID" value="CAF1602005.1"/>
    <property type="molecule type" value="Genomic_DNA"/>
</dbReference>
<dbReference type="OrthoDB" id="10017160at2759"/>
<name>A0A8S3A887_9BILA</name>
<reference evidence="3" key="1">
    <citation type="submission" date="2021-02" db="EMBL/GenBank/DDBJ databases">
        <authorList>
            <person name="Nowell W R."/>
        </authorList>
    </citation>
    <scope>NUCLEOTIDE SEQUENCE</scope>
</reference>
<evidence type="ECO:0000313" key="2">
    <source>
        <dbReference type="EMBL" id="CAF4410997.1"/>
    </source>
</evidence>
<accession>A0A8S3A887</accession>
<dbReference type="Proteomes" id="UP000681722">
    <property type="component" value="Unassembled WGS sequence"/>
</dbReference>
<evidence type="ECO:0000313" key="4">
    <source>
        <dbReference type="Proteomes" id="UP000681722"/>
    </source>
</evidence>
<dbReference type="EMBL" id="CAJOBC010158851">
    <property type="protein sequence ID" value="CAF4692796.1"/>
    <property type="molecule type" value="Genomic_DNA"/>
</dbReference>
<gene>
    <name evidence="1" type="ORF">OVA965_LOCUS42157</name>
    <name evidence="3" type="ORF">SRO942_LOCUS51269</name>
    <name evidence="2" type="ORF">TMI583_LOCUS43982</name>
</gene>
<proteinExistence type="predicted"/>